<feature type="transmembrane region" description="Helical" evidence="1">
    <location>
        <begin position="99"/>
        <end position="132"/>
    </location>
</feature>
<keyword evidence="1" id="KW-0812">Transmembrane</keyword>
<keyword evidence="1" id="KW-0472">Membrane</keyword>
<dbReference type="PANTHER" id="PTHR30590">
    <property type="entry name" value="INNER MEMBRANE PROTEIN"/>
    <property type="match status" value="1"/>
</dbReference>
<dbReference type="Pfam" id="PF04235">
    <property type="entry name" value="DUF418"/>
    <property type="match status" value="1"/>
</dbReference>
<feature type="transmembrane region" description="Helical" evidence="1">
    <location>
        <begin position="264"/>
        <end position="284"/>
    </location>
</feature>
<keyword evidence="4" id="KW-1185">Reference proteome</keyword>
<keyword evidence="1" id="KW-1133">Transmembrane helix</keyword>
<evidence type="ECO:0000313" key="3">
    <source>
        <dbReference type="EMBL" id="MBW0144383.1"/>
    </source>
</evidence>
<sequence>MATTTRTRILTLDIVRGVAVMGILAMNIYAFGLPLGAYFNPTVYGGDSGINLATWFVDYVLVDGKMRGLFSILFGASALLVVERAMAKEKSPAFTHYSRMLWLFAFGMIHYWFIWWGDILALYAMSGLFLFLWRKNSAKVLRNWGIALLTIMTLFGLVQMGGLMAVMSNPSMMPADEYADLMEQMQVMKVFMGTDTSGVAAEIARHKGDYAGIMDWRFNEHRWKMLGFSAQGLPMSIGIMLIGMWLFRNGFLTGAWESARYKKVAMWCLGIGSLGSALLAYYIMSSDFSFGAMALAMTANGPFQIVSAVGWAALIILFAKKGMDGALATRLAAAGRMAFTNYLGTSIVMTTIFYGYGLNQYAEYERFALNIFVIGMWIAILLWSKPWLERFHYGPLEWLWRSLARLKPQPMLKRQAPALEAA</sequence>
<evidence type="ECO:0000259" key="2">
    <source>
        <dbReference type="Pfam" id="PF04235"/>
    </source>
</evidence>
<proteinExistence type="predicted"/>
<dbReference type="InterPro" id="IPR052529">
    <property type="entry name" value="Bact_Transport_Assoc"/>
</dbReference>
<protein>
    <submittedName>
        <fullName evidence="3">DUF418 domain-containing protein</fullName>
    </submittedName>
</protein>
<dbReference type="InterPro" id="IPR007349">
    <property type="entry name" value="DUF418"/>
</dbReference>
<feature type="transmembrane region" description="Helical" evidence="1">
    <location>
        <begin position="233"/>
        <end position="252"/>
    </location>
</feature>
<evidence type="ECO:0000313" key="4">
    <source>
        <dbReference type="Proteomes" id="UP000698028"/>
    </source>
</evidence>
<gene>
    <name evidence="3" type="ORF">KTQ36_03630</name>
</gene>
<dbReference type="EMBL" id="JAHVAH010000001">
    <property type="protein sequence ID" value="MBW0144383.1"/>
    <property type="molecule type" value="Genomic_DNA"/>
</dbReference>
<accession>A0ABS6V5N2</accession>
<feature type="transmembrane region" description="Helical" evidence="1">
    <location>
        <begin position="290"/>
        <end position="318"/>
    </location>
</feature>
<comment type="caution">
    <text evidence="3">The sequence shown here is derived from an EMBL/GenBank/DDBJ whole genome shotgun (WGS) entry which is preliminary data.</text>
</comment>
<reference evidence="3 4" key="1">
    <citation type="submission" date="2021-07" db="EMBL/GenBank/DDBJ databases">
        <title>The draft genome sequence of Sphingomicrobium sp. B8.</title>
        <authorList>
            <person name="Mu L."/>
        </authorList>
    </citation>
    <scope>NUCLEOTIDE SEQUENCE [LARGE SCALE GENOMIC DNA]</scope>
    <source>
        <strain evidence="3 4">B8</strain>
    </source>
</reference>
<feature type="domain" description="DUF418" evidence="2">
    <location>
        <begin position="246"/>
        <end position="406"/>
    </location>
</feature>
<dbReference type="RefSeq" id="WP_218632384.1">
    <property type="nucleotide sequence ID" value="NZ_JAHVAH010000001.1"/>
</dbReference>
<name>A0ABS6V5N2_9SPHN</name>
<feature type="transmembrane region" description="Helical" evidence="1">
    <location>
        <begin position="12"/>
        <end position="31"/>
    </location>
</feature>
<evidence type="ECO:0000256" key="1">
    <source>
        <dbReference type="SAM" id="Phobius"/>
    </source>
</evidence>
<dbReference type="Proteomes" id="UP000698028">
    <property type="component" value="Unassembled WGS sequence"/>
</dbReference>
<feature type="transmembrane region" description="Helical" evidence="1">
    <location>
        <begin position="364"/>
        <end position="383"/>
    </location>
</feature>
<feature type="transmembrane region" description="Helical" evidence="1">
    <location>
        <begin position="339"/>
        <end position="358"/>
    </location>
</feature>
<feature type="transmembrane region" description="Helical" evidence="1">
    <location>
        <begin position="144"/>
        <end position="167"/>
    </location>
</feature>
<organism evidence="3 4">
    <name type="scientific">Sphingomicrobium clamense</name>
    <dbReference type="NCBI Taxonomy" id="2851013"/>
    <lineage>
        <taxon>Bacteria</taxon>
        <taxon>Pseudomonadati</taxon>
        <taxon>Pseudomonadota</taxon>
        <taxon>Alphaproteobacteria</taxon>
        <taxon>Sphingomonadales</taxon>
        <taxon>Sphingomonadaceae</taxon>
        <taxon>Sphingomicrobium</taxon>
    </lineage>
</organism>
<dbReference type="PANTHER" id="PTHR30590:SF2">
    <property type="entry name" value="INNER MEMBRANE PROTEIN"/>
    <property type="match status" value="1"/>
</dbReference>